<keyword evidence="4" id="KW-1185">Reference proteome</keyword>
<feature type="chain" id="PRO_5016437267" evidence="1">
    <location>
        <begin position="18"/>
        <end position="181"/>
    </location>
</feature>
<dbReference type="EMBL" id="QLLL01000001">
    <property type="protein sequence ID" value="RAJ10445.1"/>
    <property type="molecule type" value="Genomic_DNA"/>
</dbReference>
<sequence>MNKIMTAFLALCAIVLASCSSTKVLENDANDGFRLSQYQTFNFYDIEASGDTSDMAAYKEGTTALKNAVAKQLIARGLTQTTANPDLLVNIGIVVKDKVQTRETDFRTDAPRYMGQRRYSWKSSEVEVGRYKEGTVTLHLVNRQENKMVWKGVVSGILPNKPAKLQAQANDAMTTLFEKVP</sequence>
<reference evidence="3 4" key="1">
    <citation type="submission" date="2018-06" db="EMBL/GenBank/DDBJ databases">
        <title>Genomic Encyclopedia of Archaeal and Bacterial Type Strains, Phase II (KMG-II): from individual species to whole genera.</title>
        <authorList>
            <person name="Goeker M."/>
        </authorList>
    </citation>
    <scope>NUCLEOTIDE SEQUENCE [LARGE SCALE GENOMIC DNA]</scope>
    <source>
        <strain evidence="3 4">DSM 23857</strain>
    </source>
</reference>
<name>A0A327R2H6_9BACT</name>
<proteinExistence type="predicted"/>
<dbReference type="InterPro" id="IPR025411">
    <property type="entry name" value="DUF4136"/>
</dbReference>
<dbReference type="AlphaFoldDB" id="A0A327R2H6"/>
<evidence type="ECO:0000256" key="1">
    <source>
        <dbReference type="SAM" id="SignalP"/>
    </source>
</evidence>
<gene>
    <name evidence="3" type="ORF">LX64_00047</name>
</gene>
<evidence type="ECO:0000313" key="3">
    <source>
        <dbReference type="EMBL" id="RAJ10445.1"/>
    </source>
</evidence>
<dbReference type="OrthoDB" id="118896at2"/>
<dbReference type="PROSITE" id="PS51257">
    <property type="entry name" value="PROKAR_LIPOPROTEIN"/>
    <property type="match status" value="1"/>
</dbReference>
<dbReference type="RefSeq" id="WP_158538480.1">
    <property type="nucleotide sequence ID" value="NZ_QLLL01000001.1"/>
</dbReference>
<organism evidence="3 4">
    <name type="scientific">Chitinophaga skermanii</name>
    <dbReference type="NCBI Taxonomy" id="331697"/>
    <lineage>
        <taxon>Bacteria</taxon>
        <taxon>Pseudomonadati</taxon>
        <taxon>Bacteroidota</taxon>
        <taxon>Chitinophagia</taxon>
        <taxon>Chitinophagales</taxon>
        <taxon>Chitinophagaceae</taxon>
        <taxon>Chitinophaga</taxon>
    </lineage>
</organism>
<accession>A0A327R2H6</accession>
<comment type="caution">
    <text evidence="3">The sequence shown here is derived from an EMBL/GenBank/DDBJ whole genome shotgun (WGS) entry which is preliminary data.</text>
</comment>
<keyword evidence="1" id="KW-0732">Signal</keyword>
<evidence type="ECO:0000313" key="4">
    <source>
        <dbReference type="Proteomes" id="UP000249547"/>
    </source>
</evidence>
<evidence type="ECO:0000259" key="2">
    <source>
        <dbReference type="Pfam" id="PF13590"/>
    </source>
</evidence>
<dbReference type="Proteomes" id="UP000249547">
    <property type="component" value="Unassembled WGS sequence"/>
</dbReference>
<feature type="signal peptide" evidence="1">
    <location>
        <begin position="1"/>
        <end position="17"/>
    </location>
</feature>
<feature type="domain" description="DUF4136" evidence="2">
    <location>
        <begin position="27"/>
        <end position="181"/>
    </location>
</feature>
<protein>
    <submittedName>
        <fullName evidence="3">Uncharacterized protein DUF4136</fullName>
    </submittedName>
</protein>
<dbReference type="Gene3D" id="3.30.160.670">
    <property type="match status" value="1"/>
</dbReference>
<dbReference type="Pfam" id="PF13590">
    <property type="entry name" value="DUF4136"/>
    <property type="match status" value="1"/>
</dbReference>